<evidence type="ECO:0000313" key="4">
    <source>
        <dbReference type="Proteomes" id="UP000249645"/>
    </source>
</evidence>
<dbReference type="Gene3D" id="1.20.80.10">
    <property type="match status" value="1"/>
</dbReference>
<dbReference type="Proteomes" id="UP000249645">
    <property type="component" value="Unassembled WGS sequence"/>
</dbReference>
<feature type="domain" description="ACB" evidence="2">
    <location>
        <begin position="1"/>
        <end position="87"/>
    </location>
</feature>
<dbReference type="InterPro" id="IPR000582">
    <property type="entry name" value="Acyl-CoA-binding_protein"/>
</dbReference>
<dbReference type="InterPro" id="IPR014352">
    <property type="entry name" value="FERM/acyl-CoA-bd_prot_sf"/>
</dbReference>
<dbReference type="PANTHER" id="PTHR23310:SF62">
    <property type="entry name" value="ACYL-COA BINDING PROTEIN 1, ISOFORM A"/>
    <property type="match status" value="1"/>
</dbReference>
<dbReference type="SUPFAM" id="SSF47027">
    <property type="entry name" value="Acyl-CoA binding protein"/>
    <property type="match status" value="1"/>
</dbReference>
<evidence type="ECO:0000256" key="1">
    <source>
        <dbReference type="ARBA" id="ARBA00023121"/>
    </source>
</evidence>
<dbReference type="AlphaFoldDB" id="A0A2W5F3Z2"/>
<comment type="caution">
    <text evidence="3">The sequence shown here is derived from an EMBL/GenBank/DDBJ whole genome shotgun (WGS) entry which is preliminary data.</text>
</comment>
<reference evidence="3 4" key="1">
    <citation type="submission" date="2017-11" db="EMBL/GenBank/DDBJ databases">
        <title>Infants hospitalized years apart are colonized by the same room-sourced microbial strains.</title>
        <authorList>
            <person name="Brooks B."/>
            <person name="Olm M.R."/>
            <person name="Firek B.A."/>
            <person name="Baker R."/>
            <person name="Thomas B.C."/>
            <person name="Morowitz M.J."/>
            <person name="Banfield J.F."/>
        </authorList>
    </citation>
    <scope>NUCLEOTIDE SEQUENCE [LARGE SCALE GENOMIC DNA]</scope>
    <source>
        <strain evidence="3">S2_009_000_R2_76</strain>
    </source>
</reference>
<proteinExistence type="predicted"/>
<dbReference type="PRINTS" id="PR00689">
    <property type="entry name" value="ACOABINDINGP"/>
</dbReference>
<organism evidence="3 4">
    <name type="scientific">Pseudopedobacter saltans</name>
    <dbReference type="NCBI Taxonomy" id="151895"/>
    <lineage>
        <taxon>Bacteria</taxon>
        <taxon>Pseudomonadati</taxon>
        <taxon>Bacteroidota</taxon>
        <taxon>Sphingobacteriia</taxon>
        <taxon>Sphingobacteriales</taxon>
        <taxon>Sphingobacteriaceae</taxon>
        <taxon>Pseudopedobacter</taxon>
    </lineage>
</organism>
<accession>A0A2W5F3Z2</accession>
<dbReference type="GO" id="GO:0000062">
    <property type="term" value="F:fatty-acyl-CoA binding"/>
    <property type="evidence" value="ECO:0007669"/>
    <property type="project" value="InterPro"/>
</dbReference>
<evidence type="ECO:0000313" key="3">
    <source>
        <dbReference type="EMBL" id="PZP50108.1"/>
    </source>
</evidence>
<sequence>MADLTLLEQAAAESKTLPSKPDNDTLLKLYSLYKQAKEGDAPEKGEYNMFDFVAKAKHQAWLQLKGVSSEQAADDYIALVKHLKETL</sequence>
<dbReference type="PANTHER" id="PTHR23310">
    <property type="entry name" value="ACYL-COA-BINDING PROTEIN, ACBP"/>
    <property type="match status" value="1"/>
</dbReference>
<dbReference type="Pfam" id="PF00887">
    <property type="entry name" value="ACBP"/>
    <property type="match status" value="1"/>
</dbReference>
<dbReference type="InterPro" id="IPR035984">
    <property type="entry name" value="Acyl-CoA-binding_sf"/>
</dbReference>
<dbReference type="EMBL" id="QFOI01000081">
    <property type="protein sequence ID" value="PZP50108.1"/>
    <property type="molecule type" value="Genomic_DNA"/>
</dbReference>
<dbReference type="GO" id="GO:0006631">
    <property type="term" value="P:fatty acid metabolic process"/>
    <property type="evidence" value="ECO:0007669"/>
    <property type="project" value="TreeGrafter"/>
</dbReference>
<protein>
    <submittedName>
        <fullName evidence="3">Acyl-CoA-binding protein</fullName>
    </submittedName>
</protein>
<dbReference type="PROSITE" id="PS51228">
    <property type="entry name" value="ACB_2"/>
    <property type="match status" value="1"/>
</dbReference>
<evidence type="ECO:0000259" key="2">
    <source>
        <dbReference type="PROSITE" id="PS51228"/>
    </source>
</evidence>
<name>A0A2W5F3Z2_9SPHI</name>
<gene>
    <name evidence="3" type="ORF">DI598_06315</name>
</gene>
<keyword evidence="1" id="KW-0446">Lipid-binding</keyword>